<evidence type="ECO:0000256" key="4">
    <source>
        <dbReference type="ARBA" id="ARBA00022833"/>
    </source>
</evidence>
<keyword evidence="4" id="KW-0862">Zinc</keyword>
<dbReference type="PANTHER" id="PTHR35005">
    <property type="entry name" value="3-DEHYDRO-SCYLLO-INOSOSE HYDROLASE"/>
    <property type="match status" value="1"/>
</dbReference>
<dbReference type="EMBL" id="VBAK01000137">
    <property type="protein sequence ID" value="TMI88608.1"/>
    <property type="molecule type" value="Genomic_DNA"/>
</dbReference>
<dbReference type="PANTHER" id="PTHR35005:SF1">
    <property type="entry name" value="2-AMINO-5-FORMYLAMINO-6-RIBOSYLAMINOPYRIMIDIN-4(3H)-ONE 5'-MONOPHOSPHATE DEFORMYLASE"/>
    <property type="match status" value="1"/>
</dbReference>
<evidence type="ECO:0000256" key="5">
    <source>
        <dbReference type="ARBA" id="ARBA00024029"/>
    </source>
</evidence>
<dbReference type="GO" id="GO:0009231">
    <property type="term" value="P:riboflavin biosynthetic process"/>
    <property type="evidence" value="ECO:0007669"/>
    <property type="project" value="TreeGrafter"/>
</dbReference>
<dbReference type="Gene3D" id="3.40.50.10310">
    <property type="entry name" value="Creatininase"/>
    <property type="match status" value="1"/>
</dbReference>
<evidence type="ECO:0000313" key="7">
    <source>
        <dbReference type="EMBL" id="TMI88608.1"/>
    </source>
</evidence>
<evidence type="ECO:0000256" key="1">
    <source>
        <dbReference type="ARBA" id="ARBA00001947"/>
    </source>
</evidence>
<comment type="similarity">
    <text evidence="5">Belongs to the creatininase superfamily.</text>
</comment>
<dbReference type="Proteomes" id="UP000318509">
    <property type="component" value="Unassembled WGS sequence"/>
</dbReference>
<keyword evidence="2" id="KW-0479">Metal-binding</keyword>
<dbReference type="AlphaFoldDB" id="A0A537JYJ6"/>
<evidence type="ECO:0000256" key="3">
    <source>
        <dbReference type="ARBA" id="ARBA00022801"/>
    </source>
</evidence>
<dbReference type="InterPro" id="IPR003785">
    <property type="entry name" value="Creatininase/forma_Hydrolase"/>
</dbReference>
<protein>
    <submittedName>
        <fullName evidence="7">Creatininase family protein</fullName>
    </submittedName>
</protein>
<name>A0A537JYJ6_9BACT</name>
<gene>
    <name evidence="7" type="ORF">E6H00_11905</name>
</gene>
<evidence type="ECO:0000256" key="6">
    <source>
        <dbReference type="SAM" id="MobiDB-lite"/>
    </source>
</evidence>
<evidence type="ECO:0000313" key="8">
    <source>
        <dbReference type="Proteomes" id="UP000318509"/>
    </source>
</evidence>
<dbReference type="Pfam" id="PF02633">
    <property type="entry name" value="Creatininase"/>
    <property type="match status" value="1"/>
</dbReference>
<proteinExistence type="inferred from homology"/>
<comment type="caution">
    <text evidence="7">The sequence shown here is derived from an EMBL/GenBank/DDBJ whole genome shotgun (WGS) entry which is preliminary data.</text>
</comment>
<dbReference type="SUPFAM" id="SSF102215">
    <property type="entry name" value="Creatininase"/>
    <property type="match status" value="1"/>
</dbReference>
<keyword evidence="3" id="KW-0378">Hydrolase</keyword>
<accession>A0A537JYJ6</accession>
<reference evidence="7 8" key="1">
    <citation type="journal article" date="2019" name="Nat. Microbiol.">
        <title>Mediterranean grassland soil C-N compound turnover is dependent on rainfall and depth, and is mediated by genomically divergent microorganisms.</title>
        <authorList>
            <person name="Diamond S."/>
            <person name="Andeer P.F."/>
            <person name="Li Z."/>
            <person name="Crits-Christoph A."/>
            <person name="Burstein D."/>
            <person name="Anantharaman K."/>
            <person name="Lane K.R."/>
            <person name="Thomas B.C."/>
            <person name="Pan C."/>
            <person name="Northen T.R."/>
            <person name="Banfield J.F."/>
        </authorList>
    </citation>
    <scope>NUCLEOTIDE SEQUENCE [LARGE SCALE GENOMIC DNA]</scope>
    <source>
        <strain evidence="7">NP_3</strain>
    </source>
</reference>
<organism evidence="7 8">
    <name type="scientific">Candidatus Segetimicrobium genomatis</name>
    <dbReference type="NCBI Taxonomy" id="2569760"/>
    <lineage>
        <taxon>Bacteria</taxon>
        <taxon>Bacillati</taxon>
        <taxon>Candidatus Sysuimicrobiota</taxon>
        <taxon>Candidatus Sysuimicrobiia</taxon>
        <taxon>Candidatus Sysuimicrobiales</taxon>
        <taxon>Candidatus Segetimicrobiaceae</taxon>
        <taxon>Candidatus Segetimicrobium</taxon>
    </lineage>
</organism>
<comment type="cofactor">
    <cofactor evidence="1">
        <name>Zn(2+)</name>
        <dbReference type="ChEBI" id="CHEBI:29105"/>
    </cofactor>
</comment>
<sequence length="304" mass="34263">MRRHAALNREGSRMPEPSTESVAKQYRYDLLTWPEINAAAAMKKVVVLPVGATEQHGPHLPLDTDFKLASAVAFEAGRRSPEDLLVLPPVPYGYTHHVQDFPGTINIEPSTFIKYLVDITRSVAYHGFKRIVILNGHGSNAHLVEQAGRQTIMQTDALCVTLSWWQLVGEFWNRELRTSVIPGGCAHACELETSMYLHVDPAHVQTDKIKDNLAEYHRLPDEDRWHFSDLTAGSIATLIEWTSTYTPTGVIGQPEQATKEKGRRVFDHAADQLVSMVRWFRKRPAPPRRDRHAAPPTFALPFGF</sequence>
<dbReference type="GO" id="GO:0046872">
    <property type="term" value="F:metal ion binding"/>
    <property type="evidence" value="ECO:0007669"/>
    <property type="project" value="UniProtKB-KW"/>
</dbReference>
<feature type="region of interest" description="Disordered" evidence="6">
    <location>
        <begin position="1"/>
        <end position="20"/>
    </location>
</feature>
<evidence type="ECO:0000256" key="2">
    <source>
        <dbReference type="ARBA" id="ARBA00022723"/>
    </source>
</evidence>
<dbReference type="InterPro" id="IPR024087">
    <property type="entry name" value="Creatininase-like_sf"/>
</dbReference>
<dbReference type="GO" id="GO:0016811">
    <property type="term" value="F:hydrolase activity, acting on carbon-nitrogen (but not peptide) bonds, in linear amides"/>
    <property type="evidence" value="ECO:0007669"/>
    <property type="project" value="TreeGrafter"/>
</dbReference>